<keyword evidence="13" id="KW-1185">Reference proteome</keyword>
<feature type="active site" description="Acyl-ester intermediate" evidence="7">
    <location>
        <position position="81"/>
    </location>
</feature>
<protein>
    <submittedName>
        <fullName evidence="12">D-alanyl-D-alanine carboxypeptidase</fullName>
    </submittedName>
</protein>
<evidence type="ECO:0000256" key="9">
    <source>
        <dbReference type="RuleBase" id="RU004016"/>
    </source>
</evidence>
<dbReference type="GO" id="GO:0071555">
    <property type="term" value="P:cell wall organization"/>
    <property type="evidence" value="ECO:0007669"/>
    <property type="project" value="UniProtKB-KW"/>
</dbReference>
<dbReference type="InterPro" id="IPR018044">
    <property type="entry name" value="Peptidase_S11"/>
</dbReference>
<dbReference type="InterPro" id="IPR001967">
    <property type="entry name" value="Peptidase_S11_N"/>
</dbReference>
<feature type="active site" evidence="7">
    <location>
        <position position="141"/>
    </location>
</feature>
<dbReference type="KEGG" id="lar:lam_255"/>
<dbReference type="Gene3D" id="3.40.710.10">
    <property type="entry name" value="DD-peptidase/beta-lactamase superfamily"/>
    <property type="match status" value="1"/>
</dbReference>
<dbReference type="Proteomes" id="UP000017862">
    <property type="component" value="Chromosome"/>
</dbReference>
<evidence type="ECO:0000256" key="6">
    <source>
        <dbReference type="ARBA" id="ARBA00023316"/>
    </source>
</evidence>
<evidence type="ECO:0000256" key="8">
    <source>
        <dbReference type="PIRSR" id="PIRSR618044-2"/>
    </source>
</evidence>
<keyword evidence="4" id="KW-0133">Cell shape</keyword>
<evidence type="ECO:0000256" key="3">
    <source>
        <dbReference type="ARBA" id="ARBA00022801"/>
    </source>
</evidence>
<proteinExistence type="inferred from homology"/>
<dbReference type="eggNOG" id="COG1686">
    <property type="taxonomic scope" value="Bacteria"/>
</dbReference>
<evidence type="ECO:0000313" key="12">
    <source>
        <dbReference type="EMBL" id="AHA27626.1"/>
    </source>
</evidence>
<dbReference type="SUPFAM" id="SSF56601">
    <property type="entry name" value="beta-lactamase/transpeptidase-like"/>
    <property type="match status" value="1"/>
</dbReference>
<feature type="binding site" evidence="8">
    <location>
        <position position="243"/>
    </location>
    <ligand>
        <name>substrate</name>
    </ligand>
</feature>
<sequence length="366" mass="41863">MHMLQKEVNLLEKKYFLENIILYAKIFIQNLMKIFSIISFLIILITTKLHAKPTKASIVINIQNGKTVYGFKQNEKNHPASLTKMMTLYIVFEHLQSKKIKLSTKIPVSKNAAMQPASKLYLKENTYFTVEQGILALVTRSANDVSTAFGEFFSGSERKFAILMSNKAKSLGMHNTIYKNSSGLHDKEQVTTAYDQAILGASLRRNLPEYYKYFSKKQFRYKNRIITNHNNLLNKINGIDGIKTGYTQESGYNIVTSLKSDDESIIAVVMGMPTNQGRDKKALELICLFKNKKNIQRNKNIKKSYSPISKRIKHTIIKTKNSPIQKYTSTIPAIKKDKLVLQEKLSPIQRINSIPYARKLNSKSLH</sequence>
<dbReference type="AlphaFoldDB" id="U6B6X7"/>
<gene>
    <name evidence="12" type="primary">dacC</name>
    <name evidence="12" type="ORF">lam_255</name>
</gene>
<dbReference type="PATRIC" id="fig|1261131.3.peg.242"/>
<keyword evidence="6" id="KW-0961">Cell wall biogenesis/degradation</keyword>
<evidence type="ECO:0000256" key="2">
    <source>
        <dbReference type="ARBA" id="ARBA00022729"/>
    </source>
</evidence>
<evidence type="ECO:0000256" key="5">
    <source>
        <dbReference type="ARBA" id="ARBA00022984"/>
    </source>
</evidence>
<keyword evidence="3" id="KW-0378">Hydrolase</keyword>
<organism evidence="12 13">
    <name type="scientific">Candidatus Liberibacter americanus str. Sao Paulo</name>
    <dbReference type="NCBI Taxonomy" id="1261131"/>
    <lineage>
        <taxon>Bacteria</taxon>
        <taxon>Pseudomonadati</taxon>
        <taxon>Pseudomonadota</taxon>
        <taxon>Alphaproteobacteria</taxon>
        <taxon>Hyphomicrobiales</taxon>
        <taxon>Rhizobiaceae</taxon>
        <taxon>Liberibacter</taxon>
    </lineage>
</organism>
<keyword evidence="10" id="KW-1133">Transmembrane helix</keyword>
<dbReference type="GO" id="GO:0008360">
    <property type="term" value="P:regulation of cell shape"/>
    <property type="evidence" value="ECO:0007669"/>
    <property type="project" value="UniProtKB-KW"/>
</dbReference>
<dbReference type="Pfam" id="PF00768">
    <property type="entry name" value="Peptidase_S11"/>
    <property type="match status" value="1"/>
</dbReference>
<evidence type="ECO:0000256" key="4">
    <source>
        <dbReference type="ARBA" id="ARBA00022960"/>
    </source>
</evidence>
<feature type="transmembrane region" description="Helical" evidence="10">
    <location>
        <begin position="20"/>
        <end position="45"/>
    </location>
</feature>
<reference evidence="12 13" key="1">
    <citation type="journal article" date="2014" name="Mol. Plant Microbe Interact.">
        <title>The complete genome sequence of Candidatus Liberibacter americanus, associated with citrus Huanglongbing.</title>
        <authorList>
            <person name="Wulff N.A."/>
            <person name="Zhang S."/>
            <person name="Setubal J.C."/>
            <person name="Almeida N.F."/>
            <person name="Martins E.C."/>
            <person name="Harakava R."/>
            <person name="Kumar D."/>
            <person name="Rangel L.T."/>
            <person name="Foissac X."/>
            <person name="Bove J."/>
            <person name="Gabriel D.W."/>
        </authorList>
    </citation>
    <scope>NUCLEOTIDE SEQUENCE [LARGE SCALE GENOMIC DNA]</scope>
    <source>
        <strain evidence="12 13">Sao Paulo</strain>
    </source>
</reference>
<dbReference type="PANTHER" id="PTHR21581">
    <property type="entry name" value="D-ALANYL-D-ALANINE CARBOXYPEPTIDASE"/>
    <property type="match status" value="1"/>
</dbReference>
<accession>U6B6X7</accession>
<dbReference type="PANTHER" id="PTHR21581:SF6">
    <property type="entry name" value="TRAFFICKING PROTEIN PARTICLE COMPLEX SUBUNIT 12"/>
    <property type="match status" value="1"/>
</dbReference>
<name>U6B6X7_9HYPH</name>
<keyword evidence="10" id="KW-0472">Membrane</keyword>
<keyword evidence="12" id="KW-0121">Carboxypeptidase</keyword>
<dbReference type="GO" id="GO:0006508">
    <property type="term" value="P:proteolysis"/>
    <property type="evidence" value="ECO:0007669"/>
    <property type="project" value="InterPro"/>
</dbReference>
<dbReference type="GO" id="GO:0009252">
    <property type="term" value="P:peptidoglycan biosynthetic process"/>
    <property type="evidence" value="ECO:0007669"/>
    <property type="project" value="UniProtKB-KW"/>
</dbReference>
<keyword evidence="5" id="KW-0573">Peptidoglycan synthesis</keyword>
<keyword evidence="12" id="KW-0645">Protease</keyword>
<feature type="domain" description="Peptidase S11 D-alanyl-D-alanine carboxypeptidase A N-terminal" evidence="11">
    <location>
        <begin position="54"/>
        <end position="273"/>
    </location>
</feature>
<evidence type="ECO:0000256" key="1">
    <source>
        <dbReference type="ARBA" id="ARBA00007164"/>
    </source>
</evidence>
<evidence type="ECO:0000313" key="13">
    <source>
        <dbReference type="Proteomes" id="UP000017862"/>
    </source>
</evidence>
<dbReference type="HOGENOM" id="CLU_027070_1_2_5"/>
<comment type="similarity">
    <text evidence="1 9">Belongs to the peptidase S11 family.</text>
</comment>
<feature type="active site" description="Proton acceptor" evidence="7">
    <location>
        <position position="84"/>
    </location>
</feature>
<dbReference type="EMBL" id="CP006604">
    <property type="protein sequence ID" value="AHA27626.1"/>
    <property type="molecule type" value="Genomic_DNA"/>
</dbReference>
<dbReference type="GO" id="GO:0009002">
    <property type="term" value="F:serine-type D-Ala-D-Ala carboxypeptidase activity"/>
    <property type="evidence" value="ECO:0007669"/>
    <property type="project" value="InterPro"/>
</dbReference>
<dbReference type="PRINTS" id="PR00725">
    <property type="entry name" value="DADACBPTASE1"/>
</dbReference>
<dbReference type="RefSeq" id="WP_007556879.1">
    <property type="nucleotide sequence ID" value="NC_022793.1"/>
</dbReference>
<evidence type="ECO:0000256" key="7">
    <source>
        <dbReference type="PIRSR" id="PIRSR618044-1"/>
    </source>
</evidence>
<keyword evidence="10" id="KW-0812">Transmembrane</keyword>
<evidence type="ECO:0000256" key="10">
    <source>
        <dbReference type="SAM" id="Phobius"/>
    </source>
</evidence>
<dbReference type="InterPro" id="IPR012338">
    <property type="entry name" value="Beta-lactam/transpept-like"/>
</dbReference>
<evidence type="ECO:0000259" key="11">
    <source>
        <dbReference type="Pfam" id="PF00768"/>
    </source>
</evidence>
<keyword evidence="2" id="KW-0732">Signal</keyword>